<accession>A0A540MGJ2</accession>
<keyword evidence="6" id="KW-0175">Coiled coil</keyword>
<keyword evidence="6" id="KW-0808">Transferase</keyword>
<comment type="subcellular location">
    <subcellularLocation>
        <location evidence="1 6">Nucleus</location>
    </subcellularLocation>
</comment>
<evidence type="ECO:0000256" key="6">
    <source>
        <dbReference type="RuleBase" id="RU365038"/>
    </source>
</evidence>
<dbReference type="GO" id="GO:0033503">
    <property type="term" value="C:HULC complex"/>
    <property type="evidence" value="ECO:0007669"/>
    <property type="project" value="TreeGrafter"/>
</dbReference>
<gene>
    <name evidence="8" type="ORF">C1H46_016593</name>
</gene>
<keyword evidence="5 6" id="KW-0539">Nucleus</keyword>
<keyword evidence="2 6" id="KW-0479">Metal-binding</keyword>
<evidence type="ECO:0000256" key="1">
    <source>
        <dbReference type="ARBA" id="ARBA00004123"/>
    </source>
</evidence>
<dbReference type="GO" id="GO:0006325">
    <property type="term" value="P:chromatin organization"/>
    <property type="evidence" value="ECO:0007669"/>
    <property type="project" value="UniProtKB-KW"/>
</dbReference>
<comment type="caution">
    <text evidence="8">The sequence shown here is derived from an EMBL/GenBank/DDBJ whole genome shotgun (WGS) entry which is preliminary data.</text>
</comment>
<dbReference type="GO" id="GO:0016567">
    <property type="term" value="P:protein ubiquitination"/>
    <property type="evidence" value="ECO:0007669"/>
    <property type="project" value="UniProtKB-UniRule"/>
</dbReference>
<keyword evidence="6" id="KW-0833">Ubl conjugation pathway</keyword>
<evidence type="ECO:0000256" key="4">
    <source>
        <dbReference type="ARBA" id="ARBA00022833"/>
    </source>
</evidence>
<keyword evidence="3 6" id="KW-0863">Zinc-finger</keyword>
<dbReference type="InterPro" id="IPR013956">
    <property type="entry name" value="E3_ubiquit_lig_Bre1"/>
</dbReference>
<comment type="pathway">
    <text evidence="6">Protein modification; protein ubiquitination.</text>
</comment>
<evidence type="ECO:0000313" key="8">
    <source>
        <dbReference type="EMBL" id="TQD97813.1"/>
    </source>
</evidence>
<evidence type="ECO:0000256" key="3">
    <source>
        <dbReference type="ARBA" id="ARBA00022771"/>
    </source>
</evidence>
<evidence type="ECO:0000256" key="5">
    <source>
        <dbReference type="ARBA" id="ARBA00023242"/>
    </source>
</evidence>
<evidence type="ECO:0000313" key="9">
    <source>
        <dbReference type="Proteomes" id="UP000315295"/>
    </source>
</evidence>
<keyword evidence="4 6" id="KW-0862">Zinc</keyword>
<dbReference type="EMBL" id="VIEB01000263">
    <property type="protein sequence ID" value="TQD97813.1"/>
    <property type="molecule type" value="Genomic_DNA"/>
</dbReference>
<dbReference type="STRING" id="106549.A0A540MGJ2"/>
<dbReference type="GO" id="GO:0061630">
    <property type="term" value="F:ubiquitin protein ligase activity"/>
    <property type="evidence" value="ECO:0007669"/>
    <property type="project" value="UniProtKB-EC"/>
</dbReference>
<evidence type="ECO:0000256" key="7">
    <source>
        <dbReference type="SAM" id="MobiDB-lite"/>
    </source>
</evidence>
<comment type="catalytic activity">
    <reaction evidence="6">
        <text>S-ubiquitinyl-[E2 ubiquitin-conjugating enzyme]-L-cysteine + [acceptor protein]-L-lysine = [E2 ubiquitin-conjugating enzyme]-L-cysteine + N(6)-ubiquitinyl-[acceptor protein]-L-lysine.</text>
        <dbReference type="EC" id="2.3.2.27"/>
    </reaction>
</comment>
<comment type="similarity">
    <text evidence="6">Belongs to the BRE1 family.</text>
</comment>
<feature type="region of interest" description="Disordered" evidence="7">
    <location>
        <begin position="1"/>
        <end position="22"/>
    </location>
</feature>
<dbReference type="PANTHER" id="PTHR23163">
    <property type="entry name" value="RING FINGER PROTEIN-RELATED"/>
    <property type="match status" value="1"/>
</dbReference>
<dbReference type="EC" id="2.3.2.27" evidence="6"/>
<proteinExistence type="inferred from homology"/>
<protein>
    <recommendedName>
        <fullName evidence="6">E3 ubiquitin protein ligase</fullName>
        <ecNumber evidence="6">2.3.2.27</ecNumber>
    </recommendedName>
</protein>
<evidence type="ECO:0000256" key="2">
    <source>
        <dbReference type="ARBA" id="ARBA00022723"/>
    </source>
</evidence>
<sequence length="126" mass="14467">MGSTGESDRKRRHFSSISPMAATAKKQPVLPIYDDKKKLSQNLETQKVEHSILENKFSQMKDKQKAYDSTLTVVNKSWEEMVNDLESCSIRLRESNNLKDAEDISIRDGEDQTYVQCRGTSYDEKS</sequence>
<dbReference type="GO" id="GO:0005634">
    <property type="term" value="C:nucleus"/>
    <property type="evidence" value="ECO:0007669"/>
    <property type="project" value="UniProtKB-SubCell"/>
</dbReference>
<name>A0A540MGJ2_MALBA</name>
<dbReference type="PANTHER" id="PTHR23163:SF0">
    <property type="entry name" value="E3 UBIQUITIN-PROTEIN LIGASE BRE1"/>
    <property type="match status" value="1"/>
</dbReference>
<dbReference type="UniPathway" id="UPA00143"/>
<keyword evidence="6" id="KW-0156">Chromatin regulator</keyword>
<dbReference type="Proteomes" id="UP000315295">
    <property type="component" value="Unassembled WGS sequence"/>
</dbReference>
<dbReference type="GO" id="GO:0008270">
    <property type="term" value="F:zinc ion binding"/>
    <property type="evidence" value="ECO:0007669"/>
    <property type="project" value="UniProtKB-KW"/>
</dbReference>
<dbReference type="AlphaFoldDB" id="A0A540MGJ2"/>
<organism evidence="8 9">
    <name type="scientific">Malus baccata</name>
    <name type="common">Siberian crab apple</name>
    <name type="synonym">Pyrus baccata</name>
    <dbReference type="NCBI Taxonomy" id="106549"/>
    <lineage>
        <taxon>Eukaryota</taxon>
        <taxon>Viridiplantae</taxon>
        <taxon>Streptophyta</taxon>
        <taxon>Embryophyta</taxon>
        <taxon>Tracheophyta</taxon>
        <taxon>Spermatophyta</taxon>
        <taxon>Magnoliopsida</taxon>
        <taxon>eudicotyledons</taxon>
        <taxon>Gunneridae</taxon>
        <taxon>Pentapetalae</taxon>
        <taxon>rosids</taxon>
        <taxon>fabids</taxon>
        <taxon>Rosales</taxon>
        <taxon>Rosaceae</taxon>
        <taxon>Amygdaloideae</taxon>
        <taxon>Maleae</taxon>
        <taxon>Malus</taxon>
    </lineage>
</organism>
<keyword evidence="9" id="KW-1185">Reference proteome</keyword>
<reference evidence="8 9" key="1">
    <citation type="journal article" date="2019" name="G3 (Bethesda)">
        <title>Sequencing of a Wild Apple (Malus baccata) Genome Unravels the Differences Between Cultivated and Wild Apple Species Regarding Disease Resistance and Cold Tolerance.</title>
        <authorList>
            <person name="Chen X."/>
        </authorList>
    </citation>
    <scope>NUCLEOTIDE SEQUENCE [LARGE SCALE GENOMIC DNA]</scope>
    <source>
        <strain evidence="9">cv. Shandingzi</strain>
        <tissue evidence="8">Leaves</tissue>
    </source>
</reference>